<evidence type="ECO:0000256" key="1">
    <source>
        <dbReference type="ARBA" id="ARBA00005254"/>
    </source>
</evidence>
<dbReference type="GO" id="GO:0006635">
    <property type="term" value="P:fatty acid beta-oxidation"/>
    <property type="evidence" value="ECO:0007669"/>
    <property type="project" value="TreeGrafter"/>
</dbReference>
<proteinExistence type="inferred from homology"/>
<dbReference type="EMBL" id="SPQT01000003">
    <property type="protein sequence ID" value="TFV49365.1"/>
    <property type="molecule type" value="Genomic_DNA"/>
</dbReference>
<comment type="similarity">
    <text evidence="1 2">Belongs to the enoyl-CoA hydratase/isomerase family.</text>
</comment>
<evidence type="ECO:0000313" key="3">
    <source>
        <dbReference type="EMBL" id="TFV49365.1"/>
    </source>
</evidence>
<dbReference type="OrthoDB" id="7209855at2"/>
<keyword evidence="3" id="KW-0413">Isomerase</keyword>
<dbReference type="AlphaFoldDB" id="A0A4Y9M2L7"/>
<comment type="caution">
    <text evidence="3">The sequence shown here is derived from an EMBL/GenBank/DDBJ whole genome shotgun (WGS) entry which is preliminary data.</text>
</comment>
<name>A0A4Y9M2L7_9BRAD</name>
<dbReference type="PANTHER" id="PTHR11941:SF54">
    <property type="entry name" value="ENOYL-COA HYDRATASE, MITOCHONDRIAL"/>
    <property type="match status" value="1"/>
</dbReference>
<dbReference type="InterPro" id="IPR001753">
    <property type="entry name" value="Enoyl-CoA_hydra/iso"/>
</dbReference>
<accession>A0A4Y9M2L7</accession>
<keyword evidence="4" id="KW-1185">Reference proteome</keyword>
<sequence length="238" mass="25636">MTFAPYNLVAKPLLTALLDAVEKAHKEGARAIILRSGLRHFSAGAEIELFDNRGERLPEIDVCACLDALEQVPVPIIASMHGLALGGGFELALACDIIVAADSSKAGMVEVTLGLHPLMGAIQRVASRAGVARAKEMALFGRRYDAATLERWNIVNRVVPEAQLEETTRILALELAMGPTVAHGATKRLIREYTDETVVKADRAMSDAQRPIFQSNDLVVGLKAFRESGPGHAIFSGR</sequence>
<protein>
    <submittedName>
        <fullName evidence="3">Enoyl-CoA hydratase/isomerase family protein</fullName>
    </submittedName>
</protein>
<dbReference type="InterPro" id="IPR029045">
    <property type="entry name" value="ClpP/crotonase-like_dom_sf"/>
</dbReference>
<dbReference type="SUPFAM" id="SSF52096">
    <property type="entry name" value="ClpP/crotonase"/>
    <property type="match status" value="1"/>
</dbReference>
<evidence type="ECO:0000313" key="4">
    <source>
        <dbReference type="Proteomes" id="UP000297966"/>
    </source>
</evidence>
<dbReference type="PANTHER" id="PTHR11941">
    <property type="entry name" value="ENOYL-COA HYDRATASE-RELATED"/>
    <property type="match status" value="1"/>
</dbReference>
<reference evidence="3 4" key="1">
    <citation type="submission" date="2019-03" db="EMBL/GenBank/DDBJ databases">
        <title>Bradyrhizobium diversity isolated from nodules of Chamaecrista fasciculata.</title>
        <authorList>
            <person name="Klepa M.S."/>
            <person name="Urquiaga M.O."/>
            <person name="Hungria M."/>
            <person name="Delamuta J.R."/>
        </authorList>
    </citation>
    <scope>NUCLEOTIDE SEQUENCE [LARGE SCALE GENOMIC DNA]</scope>
    <source>
        <strain evidence="3 4">CNPSo 3448</strain>
    </source>
</reference>
<dbReference type="Pfam" id="PF00378">
    <property type="entry name" value="ECH_1"/>
    <property type="match status" value="1"/>
</dbReference>
<evidence type="ECO:0000256" key="2">
    <source>
        <dbReference type="RuleBase" id="RU003707"/>
    </source>
</evidence>
<organism evidence="3 4">
    <name type="scientific">Bradyrhizobium niftali</name>
    <dbReference type="NCBI Taxonomy" id="2560055"/>
    <lineage>
        <taxon>Bacteria</taxon>
        <taxon>Pseudomonadati</taxon>
        <taxon>Pseudomonadota</taxon>
        <taxon>Alphaproteobacteria</taxon>
        <taxon>Hyphomicrobiales</taxon>
        <taxon>Nitrobacteraceae</taxon>
        <taxon>Bradyrhizobium</taxon>
    </lineage>
</organism>
<dbReference type="CDD" id="cd06558">
    <property type="entry name" value="crotonase-like"/>
    <property type="match status" value="1"/>
</dbReference>
<dbReference type="GO" id="GO:0016853">
    <property type="term" value="F:isomerase activity"/>
    <property type="evidence" value="ECO:0007669"/>
    <property type="project" value="UniProtKB-KW"/>
</dbReference>
<dbReference type="Gene3D" id="3.90.226.10">
    <property type="entry name" value="2-enoyl-CoA Hydratase, Chain A, domain 1"/>
    <property type="match status" value="1"/>
</dbReference>
<dbReference type="InterPro" id="IPR018376">
    <property type="entry name" value="Enoyl-CoA_hyd/isom_CS"/>
</dbReference>
<dbReference type="PROSITE" id="PS00166">
    <property type="entry name" value="ENOYL_COA_HYDRATASE"/>
    <property type="match status" value="1"/>
</dbReference>
<gene>
    <name evidence="3" type="ORF">E4K65_10235</name>
</gene>
<dbReference type="Proteomes" id="UP000297966">
    <property type="component" value="Unassembled WGS sequence"/>
</dbReference>